<accession>A0A067NPL4</accession>
<dbReference type="AlphaFoldDB" id="A0A067NPL4"/>
<dbReference type="InParanoid" id="A0A067NPL4"/>
<dbReference type="Proteomes" id="UP000027073">
    <property type="component" value="Unassembled WGS sequence"/>
</dbReference>
<dbReference type="Gene3D" id="3.40.970.10">
    <property type="entry name" value="Ribonuclease H1, N-terminal domain"/>
    <property type="match status" value="1"/>
</dbReference>
<evidence type="ECO:0000313" key="4">
    <source>
        <dbReference type="Proteomes" id="UP000027073"/>
    </source>
</evidence>
<feature type="region of interest" description="Disordered" evidence="1">
    <location>
        <begin position="98"/>
        <end position="137"/>
    </location>
</feature>
<dbReference type="InterPro" id="IPR037056">
    <property type="entry name" value="RNase_H1_N_sf"/>
</dbReference>
<proteinExistence type="predicted"/>
<protein>
    <recommendedName>
        <fullName evidence="2">Ribonuclease H1 N-terminal domain-containing protein</fullName>
    </recommendedName>
</protein>
<organism evidence="3 4">
    <name type="scientific">Pleurotus ostreatus (strain PC15)</name>
    <name type="common">Oyster mushroom</name>
    <dbReference type="NCBI Taxonomy" id="1137138"/>
    <lineage>
        <taxon>Eukaryota</taxon>
        <taxon>Fungi</taxon>
        <taxon>Dikarya</taxon>
        <taxon>Basidiomycota</taxon>
        <taxon>Agaricomycotina</taxon>
        <taxon>Agaricomycetes</taxon>
        <taxon>Agaricomycetidae</taxon>
        <taxon>Agaricales</taxon>
        <taxon>Pleurotineae</taxon>
        <taxon>Pleurotaceae</taxon>
        <taxon>Pleurotus</taxon>
    </lineage>
</organism>
<gene>
    <name evidence="3" type="ORF">PLEOSDRAFT_154731</name>
</gene>
<feature type="compositionally biased region" description="Pro residues" evidence="1">
    <location>
        <begin position="98"/>
        <end position="136"/>
    </location>
</feature>
<dbReference type="HOGENOM" id="CLU_1305303_0_0_1"/>
<dbReference type="OrthoDB" id="3270804at2759"/>
<evidence type="ECO:0000256" key="1">
    <source>
        <dbReference type="SAM" id="MobiDB-lite"/>
    </source>
</evidence>
<reference evidence="4" key="1">
    <citation type="journal article" date="2014" name="Proc. Natl. Acad. Sci. U.S.A.">
        <title>Extensive sampling of basidiomycete genomes demonstrates inadequacy of the white-rot/brown-rot paradigm for wood decay fungi.</title>
        <authorList>
            <person name="Riley R."/>
            <person name="Salamov A.A."/>
            <person name="Brown D.W."/>
            <person name="Nagy L.G."/>
            <person name="Floudas D."/>
            <person name="Held B.W."/>
            <person name="Levasseur A."/>
            <person name="Lombard V."/>
            <person name="Morin E."/>
            <person name="Otillar R."/>
            <person name="Lindquist E.A."/>
            <person name="Sun H."/>
            <person name="LaButti K.M."/>
            <person name="Schmutz J."/>
            <person name="Jabbour D."/>
            <person name="Luo H."/>
            <person name="Baker S.E."/>
            <person name="Pisabarro A.G."/>
            <person name="Walton J.D."/>
            <person name="Blanchette R.A."/>
            <person name="Henrissat B."/>
            <person name="Martin F."/>
            <person name="Cullen D."/>
            <person name="Hibbett D.S."/>
            <person name="Grigoriev I.V."/>
        </authorList>
    </citation>
    <scope>NUCLEOTIDE SEQUENCE [LARGE SCALE GENOMIC DNA]</scope>
    <source>
        <strain evidence="4">PC15</strain>
    </source>
</reference>
<evidence type="ECO:0000259" key="2">
    <source>
        <dbReference type="Pfam" id="PF01693"/>
    </source>
</evidence>
<dbReference type="EMBL" id="KL198006">
    <property type="protein sequence ID" value="KDQ30018.1"/>
    <property type="molecule type" value="Genomic_DNA"/>
</dbReference>
<dbReference type="VEuPathDB" id="FungiDB:PLEOSDRAFT_154731"/>
<dbReference type="InterPro" id="IPR009027">
    <property type="entry name" value="Ribosomal_bL9/RNase_H1_N"/>
</dbReference>
<feature type="domain" description="Ribonuclease H1 N-terminal" evidence="2">
    <location>
        <begin position="156"/>
        <end position="198"/>
    </location>
</feature>
<sequence>MTNNRGSVGDIDIVALMRRLALAFPEAAAAAAAPTVAAAAAPTVAATAAPAVAAAAAPAVAVPTAAPAFANGQIPLGGVFRCPSCNAVHTLVPAAPPPAPNTPAAPPPALNTPAALPPAPNAPAAPPPDPNMPAAPPRLVRTGHFSAATGIYGRRWYAVVVGRQVGVFQDWQHIVEPLTINVPGWMCKGFSSFADAEAHLLANMHIARIHR</sequence>
<evidence type="ECO:0000313" key="3">
    <source>
        <dbReference type="EMBL" id="KDQ30018.1"/>
    </source>
</evidence>
<dbReference type="SUPFAM" id="SSF55658">
    <property type="entry name" value="L9 N-domain-like"/>
    <property type="match status" value="1"/>
</dbReference>
<name>A0A067NPL4_PLEO1</name>
<dbReference type="Pfam" id="PF01693">
    <property type="entry name" value="Cauli_VI"/>
    <property type="match status" value="1"/>
</dbReference>
<dbReference type="InterPro" id="IPR011320">
    <property type="entry name" value="RNase_H1_N"/>
</dbReference>